<evidence type="ECO:0000313" key="2">
    <source>
        <dbReference type="Proteomes" id="UP000734511"/>
    </source>
</evidence>
<name>A0ABX0ZUJ6_9ACTN</name>
<evidence type="ECO:0000313" key="1">
    <source>
        <dbReference type="EMBL" id="NJP47674.1"/>
    </source>
</evidence>
<keyword evidence="2" id="KW-1185">Reference proteome</keyword>
<sequence>MGTWDTGPFDNDSAADFAGDLDEAAPEAREALIRGVLLRARDATGLLWEAEAAVAAAALIAAQCPGGTPLDPIYGPASPMPAFSPDLRLLAEEALARVAAAGDGPASGWFAPRKSRAWRSHIHGLRSILAPPPHDQEPLLTLDA</sequence>
<protein>
    <submittedName>
        <fullName evidence="1">DUF4259 domain-containing protein</fullName>
    </submittedName>
</protein>
<reference evidence="1 2" key="1">
    <citation type="submission" date="2020-03" db="EMBL/GenBank/DDBJ databases">
        <title>WGS of actinomycetes isolated from Thailand.</title>
        <authorList>
            <person name="Thawai C."/>
        </authorList>
    </citation>
    <scope>NUCLEOTIDE SEQUENCE [LARGE SCALE GENOMIC DNA]</scope>
    <source>
        <strain evidence="1 2">PRB2-1</strain>
    </source>
</reference>
<proteinExistence type="predicted"/>
<gene>
    <name evidence="1" type="ORF">HCN08_30345</name>
</gene>
<organism evidence="1 2">
    <name type="scientific">Actinacidiphila epipremni</name>
    <dbReference type="NCBI Taxonomy" id="2053013"/>
    <lineage>
        <taxon>Bacteria</taxon>
        <taxon>Bacillati</taxon>
        <taxon>Actinomycetota</taxon>
        <taxon>Actinomycetes</taxon>
        <taxon>Kitasatosporales</taxon>
        <taxon>Streptomycetaceae</taxon>
        <taxon>Actinacidiphila</taxon>
    </lineage>
</organism>
<dbReference type="Proteomes" id="UP000734511">
    <property type="component" value="Unassembled WGS sequence"/>
</dbReference>
<dbReference type="RefSeq" id="WP_167986503.1">
    <property type="nucleotide sequence ID" value="NZ_JAATEJ010000032.1"/>
</dbReference>
<dbReference type="EMBL" id="JAATEJ010000032">
    <property type="protein sequence ID" value="NJP47674.1"/>
    <property type="molecule type" value="Genomic_DNA"/>
</dbReference>
<dbReference type="InterPro" id="IPR025355">
    <property type="entry name" value="DUF4259"/>
</dbReference>
<comment type="caution">
    <text evidence="1">The sequence shown here is derived from an EMBL/GenBank/DDBJ whole genome shotgun (WGS) entry which is preliminary data.</text>
</comment>
<dbReference type="Pfam" id="PF14078">
    <property type="entry name" value="DUF4259"/>
    <property type="match status" value="1"/>
</dbReference>
<accession>A0ABX0ZUJ6</accession>